<dbReference type="Pfam" id="PF04312">
    <property type="entry name" value="DUF460"/>
    <property type="match status" value="1"/>
</dbReference>
<dbReference type="Proteomes" id="UP000010469">
    <property type="component" value="Chromosome"/>
</dbReference>
<reference evidence="3" key="1">
    <citation type="submission" date="2012-03" db="EMBL/GenBank/DDBJ databases">
        <title>Complete genome of Caldisphaera lagunensis DSM 15908.</title>
        <authorList>
            <person name="Lucas S."/>
            <person name="Copeland A."/>
            <person name="Lapidus A."/>
            <person name="Glavina del Rio T."/>
            <person name="Dalin E."/>
            <person name="Tice H."/>
            <person name="Bruce D."/>
            <person name="Goodwin L."/>
            <person name="Pitluck S."/>
            <person name="Peters L."/>
            <person name="Mikhailova N."/>
            <person name="Teshima H."/>
            <person name="Kyrpides N."/>
            <person name="Mavromatis K."/>
            <person name="Ivanova N."/>
            <person name="Brettin T."/>
            <person name="Detter J.C."/>
            <person name="Han C."/>
            <person name="Larimer F."/>
            <person name="Land M."/>
            <person name="Hauser L."/>
            <person name="Markowitz V."/>
            <person name="Cheng J.-F."/>
            <person name="Hugenholtz P."/>
            <person name="Woyke T."/>
            <person name="Wu D."/>
            <person name="Spring S."/>
            <person name="Schroeder M."/>
            <person name="Brambilla E."/>
            <person name="Klenk H.-P."/>
            <person name="Eisen J.A."/>
        </authorList>
    </citation>
    <scope>NUCLEOTIDE SEQUENCE [LARGE SCALE GENOMIC DNA]</scope>
    <source>
        <strain evidence="3">DSM 15908 / JCM 11604 / IC-154</strain>
    </source>
</reference>
<protein>
    <recommendedName>
        <fullName evidence="4">DUF460 domain-containing protein</fullName>
    </recommendedName>
</protein>
<dbReference type="RefSeq" id="WP_015233086.1">
    <property type="nucleotide sequence ID" value="NC_019791.1"/>
</dbReference>
<gene>
    <name evidence="2" type="ordered locus">Calag_1487</name>
</gene>
<evidence type="ECO:0000256" key="1">
    <source>
        <dbReference type="SAM" id="Coils"/>
    </source>
</evidence>
<evidence type="ECO:0000313" key="3">
    <source>
        <dbReference type="Proteomes" id="UP000010469"/>
    </source>
</evidence>
<dbReference type="InterPro" id="IPR007408">
    <property type="entry name" value="DUF460"/>
</dbReference>
<dbReference type="InParanoid" id="L0ACN6"/>
<proteinExistence type="predicted"/>
<keyword evidence="1" id="KW-0175">Coiled coil</keyword>
<dbReference type="PANTHER" id="PTHR40707">
    <property type="entry name" value="POSSIBLE NUCLEASE OF RNASE H FOLD, RUVC/YQGF FAMILY"/>
    <property type="match status" value="1"/>
</dbReference>
<dbReference type="EMBL" id="CP003378">
    <property type="protein sequence ID" value="AFZ71189.1"/>
    <property type="molecule type" value="Genomic_DNA"/>
</dbReference>
<accession>L0ACN6</accession>
<dbReference type="eggNOG" id="arCOG04219">
    <property type="taxonomic scope" value="Archaea"/>
</dbReference>
<feature type="coiled-coil region" evidence="1">
    <location>
        <begin position="435"/>
        <end position="521"/>
    </location>
</feature>
<evidence type="ECO:0008006" key="4">
    <source>
        <dbReference type="Google" id="ProtNLM"/>
    </source>
</evidence>
<dbReference type="HOGENOM" id="CLU_027052_1_0_2"/>
<dbReference type="PANTHER" id="PTHR40707:SF1">
    <property type="entry name" value="DUF460 DOMAIN-CONTAINING PROTEIN"/>
    <property type="match status" value="1"/>
</dbReference>
<dbReference type="AlphaFoldDB" id="L0ACN6"/>
<evidence type="ECO:0000313" key="2">
    <source>
        <dbReference type="EMBL" id="AFZ71189.1"/>
    </source>
</evidence>
<organism evidence="2 3">
    <name type="scientific">Caldisphaera lagunensis (strain DSM 15908 / JCM 11604 / ANMR 0165 / IC-154)</name>
    <dbReference type="NCBI Taxonomy" id="1056495"/>
    <lineage>
        <taxon>Archaea</taxon>
        <taxon>Thermoproteota</taxon>
        <taxon>Thermoprotei</taxon>
        <taxon>Acidilobales</taxon>
        <taxon>Caldisphaeraceae</taxon>
        <taxon>Caldisphaera</taxon>
    </lineage>
</organism>
<name>L0ACN6_CALLD</name>
<sequence>MENKREFYMGIDIESGSPLSKENHKFFVIIIDNDLKIVNKIRDITLSSLIRLAWEWKPKAIAIDNVFEIAKDEKSLSKILSLLPPQTQLVQVTINDGKFADIKEIAKQINLEIDQGKLTPSKTAYLAAVIALKGKGTKISFSNEKTQIIVSKGRWSKSGGMSQNRYQRRIRASVNIAANKIKDLLERSGIDYDMFVKKGEGGIDSAIFTVYTSREKLYGIVRPHKGIDYSIAIKSIYDGKILFGNNLDKPDRPIIVGIDPGITTGIAIIDLEGNVLYLDSKKEMDRGDIISLIYSYGKPILLAVDVDIIPDMVKKLASQINAEIYVPREDMLVVDKSSLALKATGGENPDTTHERDALASAYKAFLNYKSKLSQVESYVEKIDIDLDVEKIKADVIRGITIADAIDKQINEMLNLNNEEYKEENNNNCNPDKQPENELISKIQKLEAEKITLENKVNELIKSLAISENEVRSVKQKLKTELLKDEEIKKLKNDVSRLNSLVNELEENINIANEKNNLFKNILMKILNNEMIIIKRLQSLKMNNIKKVEDIYGKLKEGDVILIEDQGSFENDAINYIIKKNILAIIVNREDTTLSELLKKKGIPVLNKNDYNIVDIDIFTFAPSTILKDASMKNKELKKSNVEEIDLRNIIDQYRKNKI</sequence>
<dbReference type="GeneID" id="14212747"/>
<dbReference type="STRING" id="1056495.Calag_1487"/>
<dbReference type="KEGG" id="clg:Calag_1487"/>
<keyword evidence="3" id="KW-1185">Reference proteome</keyword>
<dbReference type="OrthoDB" id="15228at2157"/>